<reference evidence="3" key="1">
    <citation type="submission" date="2015-12" db="EMBL/GenBank/DDBJ databases">
        <authorList>
            <person name="Nair G.R."/>
            <person name="Kaur G."/>
            <person name="Mayilraj S."/>
        </authorList>
    </citation>
    <scope>NUCLEOTIDE SEQUENCE [LARGE SCALE GENOMIC DNA]</scope>
    <source>
        <strain evidence="3">CD08_7</strain>
    </source>
</reference>
<sequence length="101" mass="10155">MEASRKALIGWVAAAGLALTGVIVLIVAMNRPRSFGWFAYAPLSETSYMPGASGSTLALTALGIALLILGLVGTGFLAGLQVGRRGRTASPGPGRGQAGAQ</sequence>
<proteinExistence type="predicted"/>
<protein>
    <submittedName>
        <fullName evidence="2">Uncharacterized protein</fullName>
    </submittedName>
</protein>
<dbReference type="Proteomes" id="UP000054023">
    <property type="component" value="Unassembled WGS sequence"/>
</dbReference>
<evidence type="ECO:0000313" key="3">
    <source>
        <dbReference type="Proteomes" id="UP000054023"/>
    </source>
</evidence>
<comment type="caution">
    <text evidence="2">The sequence shown here is derived from an EMBL/GenBank/DDBJ whole genome shotgun (WGS) entry which is preliminary data.</text>
</comment>
<gene>
    <name evidence="2" type="ORF">AVL63_12325</name>
</gene>
<dbReference type="RefSeq" id="WP_058888075.1">
    <property type="nucleotide sequence ID" value="NZ_LQBM01000002.1"/>
</dbReference>
<feature type="transmembrane region" description="Helical" evidence="1">
    <location>
        <begin position="7"/>
        <end position="29"/>
    </location>
</feature>
<accession>A0A0W8IIM5</accession>
<dbReference type="AlphaFoldDB" id="A0A0W8IIM5"/>
<dbReference type="STRING" id="317018.AVL63_12325"/>
<feature type="transmembrane region" description="Helical" evidence="1">
    <location>
        <begin position="57"/>
        <end position="80"/>
    </location>
</feature>
<evidence type="ECO:0000313" key="2">
    <source>
        <dbReference type="EMBL" id="KUG59841.1"/>
    </source>
</evidence>
<keyword evidence="3" id="KW-1185">Reference proteome</keyword>
<keyword evidence="1" id="KW-0812">Transmembrane</keyword>
<dbReference type="EMBL" id="LQBM01000002">
    <property type="protein sequence ID" value="KUG59841.1"/>
    <property type="molecule type" value="Genomic_DNA"/>
</dbReference>
<name>A0A0W8IIM5_9MICC</name>
<keyword evidence="1" id="KW-0472">Membrane</keyword>
<keyword evidence="1" id="KW-1133">Transmembrane helix</keyword>
<evidence type="ECO:0000256" key="1">
    <source>
        <dbReference type="SAM" id="Phobius"/>
    </source>
</evidence>
<organism evidence="2 3">
    <name type="scientific">Nesterenkonia jeotgali</name>
    <dbReference type="NCBI Taxonomy" id="317018"/>
    <lineage>
        <taxon>Bacteria</taxon>
        <taxon>Bacillati</taxon>
        <taxon>Actinomycetota</taxon>
        <taxon>Actinomycetes</taxon>
        <taxon>Micrococcales</taxon>
        <taxon>Micrococcaceae</taxon>
        <taxon>Nesterenkonia</taxon>
    </lineage>
</organism>
<dbReference type="OrthoDB" id="4955406at2"/>